<dbReference type="CDD" id="cd07377">
    <property type="entry name" value="WHTH_GntR"/>
    <property type="match status" value="1"/>
</dbReference>
<proteinExistence type="predicted"/>
<dbReference type="EMBL" id="JBHLWQ010000106">
    <property type="protein sequence ID" value="MFC0200948.1"/>
    <property type="molecule type" value="Genomic_DNA"/>
</dbReference>
<accession>A0ABV6CPM8</accession>
<reference evidence="5 6" key="1">
    <citation type="submission" date="2024-09" db="EMBL/GenBank/DDBJ databases">
        <authorList>
            <person name="Sun Q."/>
            <person name="Mori K."/>
        </authorList>
    </citation>
    <scope>NUCLEOTIDE SEQUENCE [LARGE SCALE GENOMIC DNA]</scope>
    <source>
        <strain evidence="5 6">CCM 7904</strain>
    </source>
</reference>
<dbReference type="InterPro" id="IPR008920">
    <property type="entry name" value="TF_FadR/GntR_C"/>
</dbReference>
<dbReference type="InterPro" id="IPR036390">
    <property type="entry name" value="WH_DNA-bd_sf"/>
</dbReference>
<dbReference type="Pfam" id="PF00392">
    <property type="entry name" value="GntR"/>
    <property type="match status" value="1"/>
</dbReference>
<evidence type="ECO:0000256" key="1">
    <source>
        <dbReference type="ARBA" id="ARBA00023015"/>
    </source>
</evidence>
<dbReference type="InterPro" id="IPR011711">
    <property type="entry name" value="GntR_C"/>
</dbReference>
<evidence type="ECO:0000256" key="2">
    <source>
        <dbReference type="ARBA" id="ARBA00023125"/>
    </source>
</evidence>
<dbReference type="Proteomes" id="UP001589795">
    <property type="component" value="Unassembled WGS sequence"/>
</dbReference>
<dbReference type="RefSeq" id="WP_265507893.1">
    <property type="nucleotide sequence ID" value="NZ_JAOTBE010000046.1"/>
</dbReference>
<dbReference type="PANTHER" id="PTHR43537:SF6">
    <property type="entry name" value="HTH-TYPE TRANSCRIPTIONAL REPRESSOR RSPR"/>
    <property type="match status" value="1"/>
</dbReference>
<evidence type="ECO:0000259" key="4">
    <source>
        <dbReference type="PROSITE" id="PS50949"/>
    </source>
</evidence>
<feature type="domain" description="HTH gntR-type" evidence="4">
    <location>
        <begin position="18"/>
        <end position="85"/>
    </location>
</feature>
<dbReference type="Gene3D" id="1.20.120.530">
    <property type="entry name" value="GntR ligand-binding domain-like"/>
    <property type="match status" value="1"/>
</dbReference>
<organism evidence="5 6">
    <name type="scientific">Paracoccus rhizosphaerae</name>
    <dbReference type="NCBI Taxonomy" id="1133347"/>
    <lineage>
        <taxon>Bacteria</taxon>
        <taxon>Pseudomonadati</taxon>
        <taxon>Pseudomonadota</taxon>
        <taxon>Alphaproteobacteria</taxon>
        <taxon>Rhodobacterales</taxon>
        <taxon>Paracoccaceae</taxon>
        <taxon>Paracoccus</taxon>
    </lineage>
</organism>
<dbReference type="SUPFAM" id="SSF48008">
    <property type="entry name" value="GntR ligand-binding domain-like"/>
    <property type="match status" value="1"/>
</dbReference>
<keyword evidence="1" id="KW-0805">Transcription regulation</keyword>
<name>A0ABV6CPM8_9RHOB</name>
<dbReference type="PANTHER" id="PTHR43537">
    <property type="entry name" value="TRANSCRIPTIONAL REGULATOR, GNTR FAMILY"/>
    <property type="match status" value="1"/>
</dbReference>
<keyword evidence="6" id="KW-1185">Reference proteome</keyword>
<dbReference type="InterPro" id="IPR036388">
    <property type="entry name" value="WH-like_DNA-bd_sf"/>
</dbReference>
<evidence type="ECO:0000256" key="3">
    <source>
        <dbReference type="ARBA" id="ARBA00023163"/>
    </source>
</evidence>
<protein>
    <submittedName>
        <fullName evidence="5">GntR family transcriptional regulator</fullName>
    </submittedName>
</protein>
<evidence type="ECO:0000313" key="5">
    <source>
        <dbReference type="EMBL" id="MFC0200948.1"/>
    </source>
</evidence>
<evidence type="ECO:0000313" key="6">
    <source>
        <dbReference type="Proteomes" id="UP001589795"/>
    </source>
</evidence>
<comment type="caution">
    <text evidence="5">The sequence shown here is derived from an EMBL/GenBank/DDBJ whole genome shotgun (WGS) entry which is preliminary data.</text>
</comment>
<dbReference type="SMART" id="SM00895">
    <property type="entry name" value="FCD"/>
    <property type="match status" value="1"/>
</dbReference>
<dbReference type="SMART" id="SM00345">
    <property type="entry name" value="HTH_GNTR"/>
    <property type="match status" value="1"/>
</dbReference>
<dbReference type="Gene3D" id="1.10.10.10">
    <property type="entry name" value="Winged helix-like DNA-binding domain superfamily/Winged helix DNA-binding domain"/>
    <property type="match status" value="1"/>
</dbReference>
<dbReference type="SUPFAM" id="SSF46785">
    <property type="entry name" value="Winged helix' DNA-binding domain"/>
    <property type="match status" value="1"/>
</dbReference>
<dbReference type="PROSITE" id="PS50949">
    <property type="entry name" value="HTH_GNTR"/>
    <property type="match status" value="1"/>
</dbReference>
<dbReference type="InterPro" id="IPR000524">
    <property type="entry name" value="Tscrpt_reg_HTH_GntR"/>
</dbReference>
<dbReference type="Pfam" id="PF07729">
    <property type="entry name" value="FCD"/>
    <property type="match status" value="1"/>
</dbReference>
<gene>
    <name evidence="5" type="ORF">ACFFIZ_11650</name>
</gene>
<keyword evidence="3" id="KW-0804">Transcription</keyword>
<sequence length="233" mass="26127">MPQPEFRSPPAPADLRPRTVTDQVFEALYSRVVNLTLTPGTKLSEAEVAAQMGVSRQPVRDAFYRLSQLGFIQIRPQRATTVTAISEEAVMQAYFIRSALEEAAMRVAATALTNADLDGLDALIDLQEDAIRGDRRNEFHALDERFHRDICHAAGLDFVWALVKENKGHMDRARYLSLSFTASNAFDEHRQILQALRDRNPDAAASALRTHLSHIEHIVARLRIDQPEVFAAP</sequence>
<keyword evidence="2" id="KW-0238">DNA-binding</keyword>